<dbReference type="InterPro" id="IPR011006">
    <property type="entry name" value="CheY-like_superfamily"/>
</dbReference>
<dbReference type="InterPro" id="IPR036097">
    <property type="entry name" value="HisK_dim/P_sf"/>
</dbReference>
<dbReference type="PROSITE" id="PS50110">
    <property type="entry name" value="RESPONSE_REGULATORY"/>
    <property type="match status" value="1"/>
</dbReference>
<feature type="modified residue" description="4-aspartylphosphate" evidence="2">
    <location>
        <position position="830"/>
    </location>
</feature>
<dbReference type="Gene3D" id="3.30.565.10">
    <property type="entry name" value="Histidine kinase-like ATPase, C-terminal domain"/>
    <property type="match status" value="1"/>
</dbReference>
<feature type="transmembrane region" description="Helical" evidence="3">
    <location>
        <begin position="151"/>
        <end position="168"/>
    </location>
</feature>
<dbReference type="Pfam" id="PF02518">
    <property type="entry name" value="HATPase_c"/>
    <property type="match status" value="1"/>
</dbReference>
<dbReference type="SMART" id="SM00387">
    <property type="entry name" value="HATPase_c"/>
    <property type="match status" value="1"/>
</dbReference>
<dbReference type="OMA" id="TINNNCK"/>
<dbReference type="PRINTS" id="PR00344">
    <property type="entry name" value="BCTRLSENSOR"/>
</dbReference>
<gene>
    <name evidence="6" type="primary">Contig3427.g3664</name>
    <name evidence="6" type="ORF">STYLEM_10272</name>
</gene>
<dbReference type="InterPro" id="IPR004358">
    <property type="entry name" value="Sig_transdc_His_kin-like_C"/>
</dbReference>
<accession>A0A078AGA0</accession>
<dbReference type="CDD" id="cd17546">
    <property type="entry name" value="REC_hyHK_CKI1_RcsC-like"/>
    <property type="match status" value="1"/>
</dbReference>
<dbReference type="SUPFAM" id="SSF47384">
    <property type="entry name" value="Homodimeric domain of signal transducing histidine kinase"/>
    <property type="match status" value="1"/>
</dbReference>
<feature type="domain" description="Histidine kinase" evidence="4">
    <location>
        <begin position="389"/>
        <end position="671"/>
    </location>
</feature>
<protein>
    <submittedName>
        <fullName evidence="6">Multi-sensor hybrid histidine kinase</fullName>
    </submittedName>
</protein>
<dbReference type="Pfam" id="PF00072">
    <property type="entry name" value="Response_reg"/>
    <property type="match status" value="1"/>
</dbReference>
<dbReference type="InterPro" id="IPR003594">
    <property type="entry name" value="HATPase_dom"/>
</dbReference>
<dbReference type="AlphaFoldDB" id="A0A078AGA0"/>
<dbReference type="SUPFAM" id="SSF52172">
    <property type="entry name" value="CheY-like"/>
    <property type="match status" value="1"/>
</dbReference>
<dbReference type="CDD" id="cd00082">
    <property type="entry name" value="HisKA"/>
    <property type="match status" value="1"/>
</dbReference>
<feature type="transmembrane region" description="Helical" evidence="3">
    <location>
        <begin position="65"/>
        <end position="84"/>
    </location>
</feature>
<dbReference type="PROSITE" id="PS50109">
    <property type="entry name" value="HIS_KIN"/>
    <property type="match status" value="1"/>
</dbReference>
<keyword evidence="3" id="KW-1133">Transmembrane helix</keyword>
<dbReference type="InParanoid" id="A0A078AGA0"/>
<keyword evidence="6" id="KW-0418">Kinase</keyword>
<dbReference type="SMART" id="SM00448">
    <property type="entry name" value="REC"/>
    <property type="match status" value="1"/>
</dbReference>
<dbReference type="Proteomes" id="UP000039865">
    <property type="component" value="Unassembled WGS sequence"/>
</dbReference>
<dbReference type="InterPro" id="IPR003661">
    <property type="entry name" value="HisK_dim/P_dom"/>
</dbReference>
<keyword evidence="3" id="KW-0812">Transmembrane</keyword>
<keyword evidence="1 2" id="KW-0597">Phosphoprotein</keyword>
<dbReference type="OrthoDB" id="60033at2759"/>
<keyword evidence="7" id="KW-1185">Reference proteome</keyword>
<evidence type="ECO:0000259" key="4">
    <source>
        <dbReference type="PROSITE" id="PS50109"/>
    </source>
</evidence>
<dbReference type="EMBL" id="CCKQ01009748">
    <property type="protein sequence ID" value="CDW81259.1"/>
    <property type="molecule type" value="Genomic_DNA"/>
</dbReference>
<evidence type="ECO:0000259" key="5">
    <source>
        <dbReference type="PROSITE" id="PS50110"/>
    </source>
</evidence>
<sequence>MVKIPNIFERLSLRRKDQKYSEEEFRQSRLQEQMILIKPLYEISIYGTLPLTFHRAFIEEYRGFYHNYIMTQSVLMVFFVLYILGRYSPRHYDAVNITLCFTLSYLYSKKVTSQSPDKFIPNTVLVLQMFQNLFVGLYSTLEWYQISLVQLLIYIGYIISWSLKYGLFNLPTDLFVHFSFCYALLVSLVRKKEINDRRNFKLWKKLNKYKEKLHKILFLLHEGVLIINAKEKCDRIIYHNKALVQIFMGESYKLHNQSHKYSFDFLNSDQDNNNQNSSNNKKQDQNDQQYMTLNDLGIGISIQEEFNQQKKINQSLSSFIEKIRKNISKSSEQQKFYIKLQPNNISIEINVVSFEQDSQILLLFKEIGAFKKLQKSKTREQFTNVFINSTAHNIFTPINGMIGVQQLLERTVSNNQEAMQYCHLMSNCLHNLIFNTKNIIELSKIRLKKSVQKIDEIRLNVVLDEIVHLFNQEIAMKKIKINKSIQSLILNNNLLIDHEKLQLVLFNILSNAFKYTQSGFIVLTAKIMSYRELQLKIEDDCEESQDQITNQVNDEPNTTQQLIQSTPSSQKLDDYRQKCIQSILNNGCVGMQYLSFSVIDTGVGMDQNNTRQLFNLFGKVKLSDEQISQSGIGLGLTVSNLICEDLGGKLFLEWTLPGKGSKFQLYLPVQINNDQSSQSLYFNQSFSEEVKRDTNTVRQNWKFKDNLEISEIDDPVPQKMRSEYQEELQPISQRGFHKKQQSANLIPLHQFKIKSRIQTRELIEEEYSSILVVDDCAFNIDILQMMLNQLFSLRIDYAMSGQDALKKVKSRLYQHQTDSRIQMYKLIIMDINMPVMDGVEATKSIKQELLIFNQYTKIVAHTAMPEEQFRTNAERWFDGFLPKPLNSNKLHEMLIDAKIK</sequence>
<evidence type="ECO:0000313" key="7">
    <source>
        <dbReference type="Proteomes" id="UP000039865"/>
    </source>
</evidence>
<dbReference type="InterPro" id="IPR050956">
    <property type="entry name" value="2C_system_His_kinase"/>
</dbReference>
<organism evidence="6 7">
    <name type="scientific">Stylonychia lemnae</name>
    <name type="common">Ciliate</name>
    <dbReference type="NCBI Taxonomy" id="5949"/>
    <lineage>
        <taxon>Eukaryota</taxon>
        <taxon>Sar</taxon>
        <taxon>Alveolata</taxon>
        <taxon>Ciliophora</taxon>
        <taxon>Intramacronucleata</taxon>
        <taxon>Spirotrichea</taxon>
        <taxon>Stichotrichia</taxon>
        <taxon>Sporadotrichida</taxon>
        <taxon>Oxytrichidae</taxon>
        <taxon>Stylonychinae</taxon>
        <taxon>Stylonychia</taxon>
    </lineage>
</organism>
<feature type="domain" description="Response regulatory" evidence="5">
    <location>
        <begin position="769"/>
        <end position="898"/>
    </location>
</feature>
<dbReference type="PANTHER" id="PTHR43719">
    <property type="entry name" value="TWO-COMPONENT HISTIDINE KINASE"/>
    <property type="match status" value="1"/>
</dbReference>
<keyword evidence="3" id="KW-0472">Membrane</keyword>
<name>A0A078AGA0_STYLE</name>
<dbReference type="GO" id="GO:0000155">
    <property type="term" value="F:phosphorelay sensor kinase activity"/>
    <property type="evidence" value="ECO:0007669"/>
    <property type="project" value="InterPro"/>
</dbReference>
<proteinExistence type="predicted"/>
<dbReference type="SUPFAM" id="SSF55874">
    <property type="entry name" value="ATPase domain of HSP90 chaperone/DNA topoisomerase II/histidine kinase"/>
    <property type="match status" value="1"/>
</dbReference>
<keyword evidence="6" id="KW-0808">Transferase</keyword>
<dbReference type="InterPro" id="IPR001789">
    <property type="entry name" value="Sig_transdc_resp-reg_receiver"/>
</dbReference>
<feature type="transmembrane region" description="Helical" evidence="3">
    <location>
        <begin position="119"/>
        <end position="139"/>
    </location>
</feature>
<dbReference type="Gene3D" id="3.40.50.2300">
    <property type="match status" value="1"/>
</dbReference>
<evidence type="ECO:0000256" key="1">
    <source>
        <dbReference type="ARBA" id="ARBA00022553"/>
    </source>
</evidence>
<dbReference type="PANTHER" id="PTHR43719:SF28">
    <property type="entry name" value="PEROXIDE STRESS-ACTIVATED HISTIDINE KINASE MAK1-RELATED"/>
    <property type="match status" value="1"/>
</dbReference>
<dbReference type="InterPro" id="IPR005467">
    <property type="entry name" value="His_kinase_dom"/>
</dbReference>
<evidence type="ECO:0000313" key="6">
    <source>
        <dbReference type="EMBL" id="CDW81259.1"/>
    </source>
</evidence>
<dbReference type="InterPro" id="IPR036890">
    <property type="entry name" value="HATPase_C_sf"/>
</dbReference>
<evidence type="ECO:0000256" key="3">
    <source>
        <dbReference type="SAM" id="Phobius"/>
    </source>
</evidence>
<dbReference type="Gene3D" id="1.10.287.130">
    <property type="match status" value="1"/>
</dbReference>
<evidence type="ECO:0000256" key="2">
    <source>
        <dbReference type="PROSITE-ProRule" id="PRU00169"/>
    </source>
</evidence>
<reference evidence="6 7" key="1">
    <citation type="submission" date="2014-06" db="EMBL/GenBank/DDBJ databases">
        <authorList>
            <person name="Swart Estienne"/>
        </authorList>
    </citation>
    <scope>NUCLEOTIDE SEQUENCE [LARGE SCALE GENOMIC DNA]</scope>
    <source>
        <strain evidence="6 7">130c</strain>
    </source>
</reference>